<dbReference type="Proteomes" id="UP001500221">
    <property type="component" value="Unassembled WGS sequence"/>
</dbReference>
<evidence type="ECO:0000313" key="2">
    <source>
        <dbReference type="EMBL" id="GAA5145898.1"/>
    </source>
</evidence>
<dbReference type="Pfam" id="PF05901">
    <property type="entry name" value="Excalibur"/>
    <property type="match status" value="1"/>
</dbReference>
<protein>
    <recommendedName>
        <fullName evidence="1">Excalibur calcium-binding domain-containing protein</fullName>
    </recommendedName>
</protein>
<reference evidence="3" key="1">
    <citation type="journal article" date="2019" name="Int. J. Syst. Evol. Microbiol.">
        <title>The Global Catalogue of Microorganisms (GCM) 10K type strain sequencing project: providing services to taxonomists for standard genome sequencing and annotation.</title>
        <authorList>
            <consortium name="The Broad Institute Genomics Platform"/>
            <consortium name="The Broad Institute Genome Sequencing Center for Infectious Disease"/>
            <person name="Wu L."/>
            <person name="Ma J."/>
        </authorList>
    </citation>
    <scope>NUCLEOTIDE SEQUENCE [LARGE SCALE GENOMIC DNA]</scope>
    <source>
        <strain evidence="3">JCM 18459</strain>
    </source>
</reference>
<name>A0ABP9PHP3_9ACTN</name>
<keyword evidence="3" id="KW-1185">Reference proteome</keyword>
<dbReference type="InterPro" id="IPR008613">
    <property type="entry name" value="Excalibur_Ca-bd_domain"/>
</dbReference>
<organism evidence="2 3">
    <name type="scientific">Nocardioides marinquilinus</name>
    <dbReference type="NCBI Taxonomy" id="1210400"/>
    <lineage>
        <taxon>Bacteria</taxon>
        <taxon>Bacillati</taxon>
        <taxon>Actinomycetota</taxon>
        <taxon>Actinomycetes</taxon>
        <taxon>Propionibacteriales</taxon>
        <taxon>Nocardioidaceae</taxon>
        <taxon>Nocardioides</taxon>
    </lineage>
</organism>
<dbReference type="EMBL" id="BAABKG010000002">
    <property type="protein sequence ID" value="GAA5145898.1"/>
    <property type="molecule type" value="Genomic_DNA"/>
</dbReference>
<evidence type="ECO:0000313" key="3">
    <source>
        <dbReference type="Proteomes" id="UP001500221"/>
    </source>
</evidence>
<gene>
    <name evidence="2" type="ORF">GCM10023340_15980</name>
</gene>
<comment type="caution">
    <text evidence="2">The sequence shown here is derived from an EMBL/GenBank/DDBJ whole genome shotgun (WGS) entry which is preliminary data.</text>
</comment>
<sequence length="198" mass="21131">MYDPYRPLPPPPAPPRRSFWTRPKVAGVGLVVGLLIGVAGAGGDAEPAPDDEASVRPLAPTVTVTTTADAAPTEAAPVGLTQADLDRAVDEAEARGTARTQRLLAKQQARSTARLRTVRQQARTDQRVAVRAAVRKTKALAPPPAEVPAVETPVVQTDPQFSYCYEANDAGYGNYVSGVDPEYDWYDDADGDGRVCEF</sequence>
<feature type="domain" description="Excalibur calcium-binding" evidence="1">
    <location>
        <begin position="161"/>
        <end position="197"/>
    </location>
</feature>
<proteinExistence type="predicted"/>
<evidence type="ECO:0000259" key="1">
    <source>
        <dbReference type="Pfam" id="PF05901"/>
    </source>
</evidence>
<accession>A0ABP9PHP3</accession>